<gene>
    <name evidence="2" type="ORF">KSB_37680</name>
</gene>
<dbReference type="PANTHER" id="PTHR34107:SF4">
    <property type="entry name" value="SLL1222 PROTEIN"/>
    <property type="match status" value="1"/>
</dbReference>
<accession>A0ABQ3URG4</accession>
<dbReference type="PANTHER" id="PTHR34107">
    <property type="entry name" value="SLL0198 PROTEIN-RELATED"/>
    <property type="match status" value="1"/>
</dbReference>
<evidence type="ECO:0000259" key="1">
    <source>
        <dbReference type="Pfam" id="PF05685"/>
    </source>
</evidence>
<dbReference type="Proteomes" id="UP000654345">
    <property type="component" value="Unassembled WGS sequence"/>
</dbReference>
<dbReference type="InterPro" id="IPR012296">
    <property type="entry name" value="Nuclease_put_TT1808"/>
</dbReference>
<evidence type="ECO:0000313" key="2">
    <source>
        <dbReference type="EMBL" id="GHO55293.1"/>
    </source>
</evidence>
<comment type="caution">
    <text evidence="2">The sequence shown here is derived from an EMBL/GenBank/DDBJ whole genome shotgun (WGS) entry which is preliminary data.</text>
</comment>
<dbReference type="CDD" id="cd06260">
    <property type="entry name" value="DUF820-like"/>
    <property type="match status" value="1"/>
</dbReference>
<sequence>MNLFCNYVEGLGLGEVFMAPLDVELGYGYVVQPDVFVLFNEHLDQVADSRILGAPDLVIEVASPSTAGHDRREKQDAYAGAGVPEYWIVTPDAHIVEVLFLDSGIYRSQGLFIADDVLPSQVLPGLPITVEQIFI</sequence>
<dbReference type="Pfam" id="PF05685">
    <property type="entry name" value="Uma2"/>
    <property type="match status" value="1"/>
</dbReference>
<reference evidence="2 3" key="1">
    <citation type="journal article" date="2021" name="Int. J. Syst. Evol. Microbiol.">
        <title>Reticulibacter mediterranei gen. nov., sp. nov., within the new family Reticulibacteraceae fam. nov., and Ktedonospora formicarum gen. nov., sp. nov., Ktedonobacter robiniae sp. nov., Dictyobacter formicarum sp. nov. and Dictyobacter arantiisoli sp. nov., belonging to the class Ktedonobacteria.</title>
        <authorList>
            <person name="Yabe S."/>
            <person name="Zheng Y."/>
            <person name="Wang C.M."/>
            <person name="Sakai Y."/>
            <person name="Abe K."/>
            <person name="Yokota A."/>
            <person name="Donadio S."/>
            <person name="Cavaletti L."/>
            <person name="Monciardini P."/>
        </authorList>
    </citation>
    <scope>NUCLEOTIDE SEQUENCE [LARGE SCALE GENOMIC DNA]</scope>
    <source>
        <strain evidence="2 3">SOSP1-30</strain>
    </source>
</reference>
<dbReference type="Gene3D" id="3.90.1570.10">
    <property type="entry name" value="tt1808, chain A"/>
    <property type="match status" value="1"/>
</dbReference>
<keyword evidence="3" id="KW-1185">Reference proteome</keyword>
<dbReference type="SUPFAM" id="SSF52980">
    <property type="entry name" value="Restriction endonuclease-like"/>
    <property type="match status" value="1"/>
</dbReference>
<name>A0ABQ3URG4_9CHLR</name>
<evidence type="ECO:0000313" key="3">
    <source>
        <dbReference type="Proteomes" id="UP000654345"/>
    </source>
</evidence>
<organism evidence="2 3">
    <name type="scientific">Ktedonobacter robiniae</name>
    <dbReference type="NCBI Taxonomy" id="2778365"/>
    <lineage>
        <taxon>Bacteria</taxon>
        <taxon>Bacillati</taxon>
        <taxon>Chloroflexota</taxon>
        <taxon>Ktedonobacteria</taxon>
        <taxon>Ktedonobacterales</taxon>
        <taxon>Ktedonobacteraceae</taxon>
        <taxon>Ktedonobacter</taxon>
    </lineage>
</organism>
<protein>
    <recommendedName>
        <fullName evidence="1">Putative restriction endonuclease domain-containing protein</fullName>
    </recommendedName>
</protein>
<proteinExistence type="predicted"/>
<dbReference type="InterPro" id="IPR008538">
    <property type="entry name" value="Uma2"/>
</dbReference>
<dbReference type="InterPro" id="IPR011335">
    <property type="entry name" value="Restrct_endonuc-II-like"/>
</dbReference>
<feature type="domain" description="Putative restriction endonuclease" evidence="1">
    <location>
        <begin position="3"/>
        <end position="131"/>
    </location>
</feature>
<dbReference type="EMBL" id="BNJG01000001">
    <property type="protein sequence ID" value="GHO55293.1"/>
    <property type="molecule type" value="Genomic_DNA"/>
</dbReference>